<dbReference type="InterPro" id="IPR026935">
    <property type="entry name" value="BtrH_N"/>
</dbReference>
<sequence>MVFGLGSGLGFVYTDDGRYSPVHRFNGRALDLEGKFYRLFGHELAWMGRWDPQAITASLAAGRPLLAQTDIAYLPYYEPVHFPMHGIVVTDFDGTTATIADTFSHELQRVPAEALRAALVGEGCPWMEPYRIASAPKIDFRVDAALIARSIAITAREMLEPSHADAGIPAMKRLAARGKAWSDSPDWAWSARFAYQSIEKRGTGGGGFRGLYADFLQQVSPALPGLAAIEAVPRMRALAADWSSLAGDCKSAFVHNDPGRLRAAAQALDKIADLEAALLLDLGARAAEAPPFGR</sequence>
<evidence type="ECO:0000259" key="1">
    <source>
        <dbReference type="Pfam" id="PF14399"/>
    </source>
</evidence>
<dbReference type="Pfam" id="PF16169">
    <property type="entry name" value="DUF4872"/>
    <property type="match status" value="1"/>
</dbReference>
<evidence type="ECO:0000313" key="3">
    <source>
        <dbReference type="EMBL" id="QJR10859.1"/>
    </source>
</evidence>
<dbReference type="Proteomes" id="UP000501534">
    <property type="component" value="Chromosome"/>
</dbReference>
<gene>
    <name evidence="3" type="ORF">DSM104443_01929</name>
</gene>
<dbReference type="EMBL" id="CP053069">
    <property type="protein sequence ID" value="QJR10859.1"/>
    <property type="molecule type" value="Genomic_DNA"/>
</dbReference>
<dbReference type="AlphaFoldDB" id="A0A6M4GU44"/>
<evidence type="ECO:0008006" key="5">
    <source>
        <dbReference type="Google" id="ProtNLM"/>
    </source>
</evidence>
<evidence type="ECO:0000313" key="4">
    <source>
        <dbReference type="Proteomes" id="UP000501534"/>
    </source>
</evidence>
<name>A0A6M4GU44_9PROT</name>
<proteinExistence type="predicted"/>
<dbReference type="Pfam" id="PF14399">
    <property type="entry name" value="BtrH_N"/>
    <property type="match status" value="1"/>
</dbReference>
<dbReference type="KEGG" id="uru:DSM104443_01929"/>
<organism evidence="3 4">
    <name type="scientific">Usitatibacter rugosus</name>
    <dbReference type="NCBI Taxonomy" id="2732067"/>
    <lineage>
        <taxon>Bacteria</taxon>
        <taxon>Pseudomonadati</taxon>
        <taxon>Pseudomonadota</taxon>
        <taxon>Betaproteobacteria</taxon>
        <taxon>Nitrosomonadales</taxon>
        <taxon>Usitatibacteraceae</taxon>
        <taxon>Usitatibacter</taxon>
    </lineage>
</organism>
<feature type="domain" description="Butirosin biosynthesis protein H N-terminal" evidence="1">
    <location>
        <begin position="1"/>
        <end position="102"/>
    </location>
</feature>
<accession>A0A6M4GU44</accession>
<dbReference type="InterPro" id="IPR032369">
    <property type="entry name" value="DUF4872"/>
</dbReference>
<keyword evidence="4" id="KW-1185">Reference proteome</keyword>
<feature type="domain" description="DUF4872" evidence="2">
    <location>
        <begin position="144"/>
        <end position="279"/>
    </location>
</feature>
<reference evidence="3 4" key="1">
    <citation type="submission" date="2020-04" db="EMBL/GenBank/DDBJ databases">
        <title>Usitatibacter rugosus gen. nov., sp. nov. and Usitatibacter palustris sp. nov., novel members of Usitatibacteraceae fam. nov. within the order Nitrosomonadales isolated from soil.</title>
        <authorList>
            <person name="Huber K.J."/>
            <person name="Neumann-Schaal M."/>
            <person name="Geppert A."/>
            <person name="Luckner M."/>
            <person name="Wanner G."/>
            <person name="Overmann J."/>
        </authorList>
    </citation>
    <scope>NUCLEOTIDE SEQUENCE [LARGE SCALE GENOMIC DNA]</scope>
    <source>
        <strain evidence="3 4">0125_3</strain>
    </source>
</reference>
<protein>
    <recommendedName>
        <fullName evidence="5">DUF4872 domain-containing protein</fullName>
    </recommendedName>
</protein>
<evidence type="ECO:0000259" key="2">
    <source>
        <dbReference type="Pfam" id="PF16169"/>
    </source>
</evidence>